<dbReference type="InterPro" id="IPR008920">
    <property type="entry name" value="TF_FadR/GntR_C"/>
</dbReference>
<proteinExistence type="predicted"/>
<dbReference type="PANTHER" id="PTHR43537:SF41">
    <property type="entry name" value="TRANSCRIPTIONAL REGULATORY PROTEIN"/>
    <property type="match status" value="1"/>
</dbReference>
<name>A0ABM8FFW7_9GAMM</name>
<evidence type="ECO:0000256" key="3">
    <source>
        <dbReference type="ARBA" id="ARBA00023163"/>
    </source>
</evidence>
<dbReference type="Gene3D" id="1.10.10.10">
    <property type="entry name" value="Winged helix-like DNA-binding domain superfamily/Winged helix DNA-binding domain"/>
    <property type="match status" value="1"/>
</dbReference>
<dbReference type="RefSeq" id="WP_338267044.1">
    <property type="nucleotide sequence ID" value="NZ_AP027271.1"/>
</dbReference>
<evidence type="ECO:0000256" key="1">
    <source>
        <dbReference type="ARBA" id="ARBA00023015"/>
    </source>
</evidence>
<accession>A0ABM8FFW7</accession>
<dbReference type="PANTHER" id="PTHR43537">
    <property type="entry name" value="TRANSCRIPTIONAL REGULATOR, GNTR FAMILY"/>
    <property type="match status" value="1"/>
</dbReference>
<dbReference type="Gene3D" id="1.20.120.530">
    <property type="entry name" value="GntR ligand-binding domain-like"/>
    <property type="match status" value="1"/>
</dbReference>
<keyword evidence="3" id="KW-0804">Transcription</keyword>
<organism evidence="5 6">
    <name type="scientific">Marinomonas pontica</name>
    <dbReference type="NCBI Taxonomy" id="264739"/>
    <lineage>
        <taxon>Bacteria</taxon>
        <taxon>Pseudomonadati</taxon>
        <taxon>Pseudomonadota</taxon>
        <taxon>Gammaproteobacteria</taxon>
        <taxon>Oceanospirillales</taxon>
        <taxon>Oceanospirillaceae</taxon>
        <taxon>Marinomonas</taxon>
    </lineage>
</organism>
<dbReference type="SMART" id="SM00345">
    <property type="entry name" value="HTH_GNTR"/>
    <property type="match status" value="1"/>
</dbReference>
<evidence type="ECO:0000256" key="2">
    <source>
        <dbReference type="ARBA" id="ARBA00023125"/>
    </source>
</evidence>
<evidence type="ECO:0000313" key="5">
    <source>
        <dbReference type="EMBL" id="BDX02938.1"/>
    </source>
</evidence>
<protein>
    <submittedName>
        <fullName evidence="5">GntR family transcriptional regulator</fullName>
    </submittedName>
</protein>
<dbReference type="Proteomes" id="UP001307608">
    <property type="component" value="Chromosome"/>
</dbReference>
<dbReference type="InterPro" id="IPR011711">
    <property type="entry name" value="GntR_C"/>
</dbReference>
<dbReference type="PROSITE" id="PS50949">
    <property type="entry name" value="HTH_GNTR"/>
    <property type="match status" value="1"/>
</dbReference>
<dbReference type="InterPro" id="IPR036388">
    <property type="entry name" value="WH-like_DNA-bd_sf"/>
</dbReference>
<dbReference type="InterPro" id="IPR000524">
    <property type="entry name" value="Tscrpt_reg_HTH_GntR"/>
</dbReference>
<dbReference type="Pfam" id="PF00392">
    <property type="entry name" value="GntR"/>
    <property type="match status" value="1"/>
</dbReference>
<dbReference type="SUPFAM" id="SSF48008">
    <property type="entry name" value="GntR ligand-binding domain-like"/>
    <property type="match status" value="1"/>
</dbReference>
<sequence length="208" mass="23652">MEIVQKIKEDILTNQLPRGIPLRQVTLSYRYGVSRIPIRDALVALKAEGWLVPNGKAGVMIPDLNWKEAEDLSLMRAELESLLFSMAFDSICEENIEQARLFLAELDQENMSLVTRGELNWQFHSALYFAANRPTLQRVVEGLNAQASRYLGFQYGPLAYRETSQDQHQELLALIESKEKDAALALLRRHIEQAGYLLTQYLKTVTAG</sequence>
<keyword evidence="2" id="KW-0238">DNA-binding</keyword>
<evidence type="ECO:0000313" key="6">
    <source>
        <dbReference type="Proteomes" id="UP001307608"/>
    </source>
</evidence>
<dbReference type="InterPro" id="IPR036390">
    <property type="entry name" value="WH_DNA-bd_sf"/>
</dbReference>
<evidence type="ECO:0000259" key="4">
    <source>
        <dbReference type="PROSITE" id="PS50949"/>
    </source>
</evidence>
<gene>
    <name evidence="5" type="primary">hypR</name>
    <name evidence="5" type="ORF">MACH16_16860</name>
</gene>
<dbReference type="SUPFAM" id="SSF46785">
    <property type="entry name" value="Winged helix' DNA-binding domain"/>
    <property type="match status" value="1"/>
</dbReference>
<dbReference type="Pfam" id="PF07729">
    <property type="entry name" value="FCD"/>
    <property type="match status" value="1"/>
</dbReference>
<feature type="domain" description="HTH gntR-type" evidence="4">
    <location>
        <begin position="1"/>
        <end position="64"/>
    </location>
</feature>
<keyword evidence="6" id="KW-1185">Reference proteome</keyword>
<dbReference type="EMBL" id="AP027271">
    <property type="protein sequence ID" value="BDX02938.1"/>
    <property type="molecule type" value="Genomic_DNA"/>
</dbReference>
<reference evidence="5 6" key="1">
    <citation type="submission" date="2023-01" db="EMBL/GenBank/DDBJ databases">
        <title>Complete genome sequence of Marinomonas pontica strain 200518_36.</title>
        <authorList>
            <person name="Ueki S."/>
            <person name="Gajardo G."/>
            <person name="Maruyama F."/>
        </authorList>
    </citation>
    <scope>NUCLEOTIDE SEQUENCE [LARGE SCALE GENOMIC DNA]</scope>
    <source>
        <strain evidence="5 6">200518_36</strain>
    </source>
</reference>
<dbReference type="SMART" id="SM00895">
    <property type="entry name" value="FCD"/>
    <property type="match status" value="1"/>
</dbReference>
<keyword evidence="1" id="KW-0805">Transcription regulation</keyword>